<gene>
    <name evidence="2" type="ORF">HRJ53_19330</name>
</gene>
<sequence>MTRNPMSLTAVLFLSMGLPVLAQIDLSGSWQSKNHEDALERGAGPNPGDFTGIPFNESGRAMALTNSQSQLSMPERICAFYSQWHMMVGTFGVKIWNETDPVTGKTIAWVVGAWEDRAQMTIWMDGRPHPSKNAPHSQAGFTTGVWDGDVLTAYTTHMLTGYLRRNGVMTSDQATMTTHFIRHGDMLTLASQLEDPIYLSEPYYITRTFVNTTALMNSGGPPCIPGDEGVPEGTVPHYLPGKNPLVDEMTKLYNIPREAAMGGAETMYPAFREKIKDKFTMPAKCQRNCGGPPPGQN</sequence>
<dbReference type="AlphaFoldDB" id="A0A7V8NTE6"/>
<keyword evidence="1" id="KW-0732">Signal</keyword>
<dbReference type="Proteomes" id="UP000567293">
    <property type="component" value="Unassembled WGS sequence"/>
</dbReference>
<organism evidence="2 3">
    <name type="scientific">Candidatus Acidiferrum panamense</name>
    <dbReference type="NCBI Taxonomy" id="2741543"/>
    <lineage>
        <taxon>Bacteria</taxon>
        <taxon>Pseudomonadati</taxon>
        <taxon>Acidobacteriota</taxon>
        <taxon>Terriglobia</taxon>
        <taxon>Candidatus Acidiferrales</taxon>
        <taxon>Candidatus Acidiferrum</taxon>
    </lineage>
</organism>
<feature type="signal peptide" evidence="1">
    <location>
        <begin position="1"/>
        <end position="22"/>
    </location>
</feature>
<reference evidence="2" key="1">
    <citation type="submission" date="2020-06" db="EMBL/GenBank/DDBJ databases">
        <title>Legume-microbial interactions unlock mineral nutrients during tropical forest succession.</title>
        <authorList>
            <person name="Epihov D.Z."/>
        </authorList>
    </citation>
    <scope>NUCLEOTIDE SEQUENCE [LARGE SCALE GENOMIC DNA]</scope>
    <source>
        <strain evidence="2">Pan2503</strain>
    </source>
</reference>
<evidence type="ECO:0000313" key="2">
    <source>
        <dbReference type="EMBL" id="MBA0087142.1"/>
    </source>
</evidence>
<feature type="chain" id="PRO_5030902579" description="LamG domain-containing protein" evidence="1">
    <location>
        <begin position="23"/>
        <end position="297"/>
    </location>
</feature>
<dbReference type="EMBL" id="JACDQQ010001850">
    <property type="protein sequence ID" value="MBA0087142.1"/>
    <property type="molecule type" value="Genomic_DNA"/>
</dbReference>
<comment type="caution">
    <text evidence="2">The sequence shown here is derived from an EMBL/GenBank/DDBJ whole genome shotgun (WGS) entry which is preliminary data.</text>
</comment>
<proteinExistence type="predicted"/>
<evidence type="ECO:0000256" key="1">
    <source>
        <dbReference type="SAM" id="SignalP"/>
    </source>
</evidence>
<protein>
    <recommendedName>
        <fullName evidence="4">LamG domain-containing protein</fullName>
    </recommendedName>
</protein>
<evidence type="ECO:0000313" key="3">
    <source>
        <dbReference type="Proteomes" id="UP000567293"/>
    </source>
</evidence>
<accession>A0A7V8NTE6</accession>
<keyword evidence="3" id="KW-1185">Reference proteome</keyword>
<name>A0A7V8NTE6_9BACT</name>
<evidence type="ECO:0008006" key="4">
    <source>
        <dbReference type="Google" id="ProtNLM"/>
    </source>
</evidence>